<evidence type="ECO:0000313" key="3">
    <source>
        <dbReference type="Proteomes" id="UP000264353"/>
    </source>
</evidence>
<reference evidence="2 3" key="1">
    <citation type="submission" date="2018-06" db="EMBL/GenBank/DDBJ databases">
        <title>WGS assembly of Brassica rapa FPsc.</title>
        <authorList>
            <person name="Bowman J."/>
            <person name="Kohchi T."/>
            <person name="Yamato K."/>
            <person name="Jenkins J."/>
            <person name="Shu S."/>
            <person name="Ishizaki K."/>
            <person name="Yamaoka S."/>
            <person name="Nishihama R."/>
            <person name="Nakamura Y."/>
            <person name="Berger F."/>
            <person name="Adam C."/>
            <person name="Aki S."/>
            <person name="Althoff F."/>
            <person name="Araki T."/>
            <person name="Arteaga-Vazquez M."/>
            <person name="Balasubrmanian S."/>
            <person name="Bauer D."/>
            <person name="Boehm C."/>
            <person name="Briginshaw L."/>
            <person name="Caballero-Perez J."/>
            <person name="Catarino B."/>
            <person name="Chen F."/>
            <person name="Chiyoda S."/>
            <person name="Chovatia M."/>
            <person name="Davies K."/>
            <person name="Delmans M."/>
            <person name="Demura T."/>
            <person name="Dierschke T."/>
            <person name="Dolan L."/>
            <person name="Dorantes-Acosta A."/>
            <person name="Eklund D."/>
            <person name="Florent S."/>
            <person name="Flores-Sandoval E."/>
            <person name="Fujiyama A."/>
            <person name="Fukuzawa H."/>
            <person name="Galik B."/>
            <person name="Grimanelli D."/>
            <person name="Grimwood J."/>
            <person name="Grossniklaus U."/>
            <person name="Hamada T."/>
            <person name="Haseloff J."/>
            <person name="Hetherington A."/>
            <person name="Higo A."/>
            <person name="Hirakawa Y."/>
            <person name="Hundley H."/>
            <person name="Ikeda Y."/>
            <person name="Inoue K."/>
            <person name="Inoue S."/>
            <person name="Ishida S."/>
            <person name="Jia Q."/>
            <person name="Kakita M."/>
            <person name="Kanazawa T."/>
            <person name="Kawai Y."/>
            <person name="Kawashima T."/>
            <person name="Kennedy M."/>
            <person name="Kinose K."/>
            <person name="Kinoshita T."/>
            <person name="Kohara Y."/>
            <person name="Koide E."/>
            <person name="Komatsu K."/>
            <person name="Kopischke S."/>
            <person name="Kubo M."/>
            <person name="Kyozuka J."/>
            <person name="Lagercrantz U."/>
            <person name="Lin S."/>
            <person name="Lindquist E."/>
            <person name="Lipzen A."/>
            <person name="Lu C."/>
            <person name="Luna E."/>
            <person name="Martienssen R."/>
            <person name="Minamino N."/>
            <person name="Mizutani M."/>
            <person name="Mizutani M."/>
            <person name="Mochizuki N."/>
            <person name="Monte I."/>
            <person name="Mosher R."/>
            <person name="Nagasaki H."/>
            <person name="Nakagami H."/>
            <person name="Naramoto S."/>
            <person name="Nishitani K."/>
            <person name="Ohtani M."/>
            <person name="Okamoto T."/>
            <person name="Okumura M."/>
            <person name="Phillips J."/>
            <person name="Pollak B."/>
            <person name="Reinders A."/>
            <person name="Roevekamp M."/>
            <person name="Sano R."/>
            <person name="Sawa S."/>
            <person name="Schmid M."/>
            <person name="Shirakawa M."/>
            <person name="Solano R."/>
            <person name="Spunde A."/>
            <person name="Suetsugu N."/>
            <person name="Sugano S."/>
            <person name="Sugiyama A."/>
            <person name="Sun R."/>
            <person name="Suzuki Y."/>
            <person name="Takenaka M."/>
            <person name="Takezawa D."/>
            <person name="Tomogane H."/>
            <person name="Tsuzuki M."/>
            <person name="Ueda T."/>
            <person name="Umeda M."/>
            <person name="Ward J."/>
            <person name="Watanabe Y."/>
            <person name="Yazaki K."/>
            <person name="Yokoyama R."/>
            <person name="Yoshitake Y."/>
            <person name="Yotsui I."/>
            <person name="Zachgo S."/>
            <person name="Schmutz J."/>
        </authorList>
    </citation>
    <scope>NUCLEOTIDE SEQUENCE [LARGE SCALE GENOMIC DNA]</scope>
    <source>
        <strain evidence="3">cv. B-3</strain>
    </source>
</reference>
<protein>
    <submittedName>
        <fullName evidence="2">Uncharacterized protein</fullName>
    </submittedName>
</protein>
<dbReference type="Proteomes" id="UP000264353">
    <property type="component" value="Chromosome A3"/>
</dbReference>
<feature type="region of interest" description="Disordered" evidence="1">
    <location>
        <begin position="1"/>
        <end position="23"/>
    </location>
</feature>
<accession>A0A398AAR0</accession>
<sequence>MAESISNSQLRYMGRPSHNKSPKTKIIISNLSPSQRNYELPFAPYTNSHFSTFSYNEVASTNIFFFLLPLPYIDLALSSLIVTESEIKTLSF</sequence>
<organism evidence="2 3">
    <name type="scientific">Brassica campestris</name>
    <name type="common">Field mustard</name>
    <dbReference type="NCBI Taxonomy" id="3711"/>
    <lineage>
        <taxon>Eukaryota</taxon>
        <taxon>Viridiplantae</taxon>
        <taxon>Streptophyta</taxon>
        <taxon>Embryophyta</taxon>
        <taxon>Tracheophyta</taxon>
        <taxon>Spermatophyta</taxon>
        <taxon>Magnoliopsida</taxon>
        <taxon>eudicotyledons</taxon>
        <taxon>Gunneridae</taxon>
        <taxon>Pentapetalae</taxon>
        <taxon>rosids</taxon>
        <taxon>malvids</taxon>
        <taxon>Brassicales</taxon>
        <taxon>Brassicaceae</taxon>
        <taxon>Brassiceae</taxon>
        <taxon>Brassica</taxon>
    </lineage>
</organism>
<name>A0A398AAR0_BRACM</name>
<evidence type="ECO:0000313" key="2">
    <source>
        <dbReference type="EMBL" id="RID72326.1"/>
    </source>
</evidence>
<proteinExistence type="predicted"/>
<dbReference type="AlphaFoldDB" id="A0A398AAR0"/>
<feature type="compositionally biased region" description="Polar residues" evidence="1">
    <location>
        <begin position="1"/>
        <end position="10"/>
    </location>
</feature>
<gene>
    <name evidence="2" type="ORF">BRARA_C04222</name>
</gene>
<evidence type="ECO:0000256" key="1">
    <source>
        <dbReference type="SAM" id="MobiDB-lite"/>
    </source>
</evidence>
<dbReference type="EMBL" id="CM010630">
    <property type="protein sequence ID" value="RID72326.1"/>
    <property type="molecule type" value="Genomic_DNA"/>
</dbReference>